<protein>
    <submittedName>
        <fullName evidence="1">Uncharacterized protein</fullName>
    </submittedName>
</protein>
<proteinExistence type="predicted"/>
<organism evidence="1">
    <name type="scientific">Anguilla anguilla</name>
    <name type="common">European freshwater eel</name>
    <name type="synonym">Muraena anguilla</name>
    <dbReference type="NCBI Taxonomy" id="7936"/>
    <lineage>
        <taxon>Eukaryota</taxon>
        <taxon>Metazoa</taxon>
        <taxon>Chordata</taxon>
        <taxon>Craniata</taxon>
        <taxon>Vertebrata</taxon>
        <taxon>Euteleostomi</taxon>
        <taxon>Actinopterygii</taxon>
        <taxon>Neopterygii</taxon>
        <taxon>Teleostei</taxon>
        <taxon>Anguilliformes</taxon>
        <taxon>Anguillidae</taxon>
        <taxon>Anguilla</taxon>
    </lineage>
</organism>
<dbReference type="AlphaFoldDB" id="A0A0E9QEY6"/>
<dbReference type="EMBL" id="GBXM01093248">
    <property type="protein sequence ID" value="JAH15329.1"/>
    <property type="molecule type" value="Transcribed_RNA"/>
</dbReference>
<accession>A0A0E9QEY6</accession>
<evidence type="ECO:0000313" key="1">
    <source>
        <dbReference type="EMBL" id="JAH15329.1"/>
    </source>
</evidence>
<reference evidence="1" key="2">
    <citation type="journal article" date="2015" name="Fish Shellfish Immunol.">
        <title>Early steps in the European eel (Anguilla anguilla)-Vibrio vulnificus interaction in the gills: Role of the RtxA13 toxin.</title>
        <authorList>
            <person name="Callol A."/>
            <person name="Pajuelo D."/>
            <person name="Ebbesson L."/>
            <person name="Teles M."/>
            <person name="MacKenzie S."/>
            <person name="Amaro C."/>
        </authorList>
    </citation>
    <scope>NUCLEOTIDE SEQUENCE</scope>
</reference>
<reference evidence="1" key="1">
    <citation type="submission" date="2014-11" db="EMBL/GenBank/DDBJ databases">
        <authorList>
            <person name="Amaro Gonzalez C."/>
        </authorList>
    </citation>
    <scope>NUCLEOTIDE SEQUENCE</scope>
</reference>
<name>A0A0E9QEY6_ANGAN</name>
<sequence>MDTRSWVAIPNQPKVLKVCFCLSGCLRPGASDCTRDREA</sequence>